<dbReference type="RefSeq" id="WP_281448655.1">
    <property type="nucleotide sequence ID" value="NZ_JASBAO010000001.1"/>
</dbReference>
<sequence>MQKITFIIIALALYCPFSLYAQDIRPPSMPDATIYAAISRFNPAYCNDGIKGLAKAVDTCYQNTNDTSPAMDQCILGDMTIGRILLKTHQADPKILDKKPSDILLDKNILVEGEQSYLNLASILKRSYMLSFLPRFRSSQEEEILPYLKQGLKSVYDGTISNCKH</sequence>
<keyword evidence="1" id="KW-0732">Signal</keyword>
<gene>
    <name evidence="2" type="ORF">QJV27_09345</name>
</gene>
<evidence type="ECO:0000313" key="2">
    <source>
        <dbReference type="EMBL" id="MDI2091566.1"/>
    </source>
</evidence>
<accession>A0ABT6Q355</accession>
<name>A0ABT6Q355_9PROT</name>
<evidence type="ECO:0000256" key="1">
    <source>
        <dbReference type="SAM" id="SignalP"/>
    </source>
</evidence>
<dbReference type="EMBL" id="JASBAO010000001">
    <property type="protein sequence ID" value="MDI2091566.1"/>
    <property type="molecule type" value="Genomic_DNA"/>
</dbReference>
<organism evidence="2 3">
    <name type="scientific">Commensalibacter oyaizuii</name>
    <dbReference type="NCBI Taxonomy" id="3043873"/>
    <lineage>
        <taxon>Bacteria</taxon>
        <taxon>Pseudomonadati</taxon>
        <taxon>Pseudomonadota</taxon>
        <taxon>Alphaproteobacteria</taxon>
        <taxon>Acetobacterales</taxon>
        <taxon>Acetobacteraceae</taxon>
    </lineage>
</organism>
<proteinExistence type="predicted"/>
<feature type="chain" id="PRO_5047138009" evidence="1">
    <location>
        <begin position="22"/>
        <end position="165"/>
    </location>
</feature>
<comment type="caution">
    <text evidence="2">The sequence shown here is derived from an EMBL/GenBank/DDBJ whole genome shotgun (WGS) entry which is preliminary data.</text>
</comment>
<evidence type="ECO:0000313" key="3">
    <source>
        <dbReference type="Proteomes" id="UP001431634"/>
    </source>
</evidence>
<dbReference type="Proteomes" id="UP001431634">
    <property type="component" value="Unassembled WGS sequence"/>
</dbReference>
<feature type="signal peptide" evidence="1">
    <location>
        <begin position="1"/>
        <end position="21"/>
    </location>
</feature>
<protein>
    <submittedName>
        <fullName evidence="2">Uncharacterized protein</fullName>
    </submittedName>
</protein>
<reference evidence="2" key="1">
    <citation type="submission" date="2023-05" db="EMBL/GenBank/DDBJ databases">
        <title>Whole genome sequence of Commensalibacter sp.</title>
        <authorList>
            <person name="Charoenyingcharoen P."/>
            <person name="Yukphan P."/>
        </authorList>
    </citation>
    <scope>NUCLEOTIDE SEQUENCE</scope>
    <source>
        <strain evidence="2">TBRC 16381</strain>
    </source>
</reference>
<keyword evidence="3" id="KW-1185">Reference proteome</keyword>